<feature type="compositionally biased region" description="Basic and acidic residues" evidence="1">
    <location>
        <begin position="1001"/>
        <end position="1012"/>
    </location>
</feature>
<dbReference type="AlphaFoldDB" id="A0ABD2NCL7"/>
<organism evidence="2 3">
    <name type="scientific">Cryptolaemus montrouzieri</name>
    <dbReference type="NCBI Taxonomy" id="559131"/>
    <lineage>
        <taxon>Eukaryota</taxon>
        <taxon>Metazoa</taxon>
        <taxon>Ecdysozoa</taxon>
        <taxon>Arthropoda</taxon>
        <taxon>Hexapoda</taxon>
        <taxon>Insecta</taxon>
        <taxon>Pterygota</taxon>
        <taxon>Neoptera</taxon>
        <taxon>Endopterygota</taxon>
        <taxon>Coleoptera</taxon>
        <taxon>Polyphaga</taxon>
        <taxon>Cucujiformia</taxon>
        <taxon>Coccinelloidea</taxon>
        <taxon>Coccinellidae</taxon>
        <taxon>Scymninae</taxon>
        <taxon>Scymnini</taxon>
        <taxon>Cryptolaemus</taxon>
    </lineage>
</organism>
<feature type="region of interest" description="Disordered" evidence="1">
    <location>
        <begin position="995"/>
        <end position="1036"/>
    </location>
</feature>
<sequence length="1036" mass="117756">MRFYDTALLTISHRIDADNHIRVSRGQSGNPPTIDWEIGLREAAHQALLRDGYTDPSLHNYLQDAPFLGKQAAKVFGDIAILARGQLYVTPAEFIFVQDSYRNDCDGCHNEYSDCQGIKCNRYKSHESTQLVALWTVKRIRHRDENYGHRYEIEYTISPVDTAASNGHQVAEGKFNYGLPGYVFVIRSNPRYTSGYQHNKFFSSPDQVKWHRNHLSRLPDEQHHNHLITHTYPPRITNIYQTPGTSIQYETTASTADPREIHLYRNLIKSLAAKTSTTGHRFKIEPQSTSSSIDRMTAAIPPPKTKYQITSSSFAPRTTLVQLHTGQIVPLTEISTSTIPQGQLQILTPVELAPIQTFTTNGFHLIPTQPITTPDNKQHSYTESTFPNQIPSTSVPIFIMKEVIPPSVRPEVVKTMGSTKLPKKTTIHFFAAEDDEQSSQEDIKSDIFKTTTKYATEKKFSEIPSRKTNDEDYDEDDFDLFQPSKSTEPMRKVTEVPFKETSPSVNQVPRPNKETPTTRPYSSSTIPTIEELHSTFGRRTTIPVKNITSTRIPTTYATESTKITLPIPRIDEYETTKKNKIFRKPTVFTKTTMYQETTSLPTLQTTTQSTTLQNFKVGSTTAEPRETIVTVTPIQTISTGYNEATLTSLGYNTIVNTEHTTEQKESQLYPTMSKTTFTYPNTGLSTTFAPRTISTTLEENTNRKVTTTPEYNSYTEYFPTETKFGTSLTGTISTDANRQTIFPFSTVFPFFETERTDSTFRLNKLTTPSLKSTIPTRLATTKLKPNKIKNNNNDFLVEDISEQDSYEPILKSTNKNKFQDYTDDDIFGPTTKQKPKKLSKYQQQKSKIYRTGFTTEPTRTVAKTPKIIYSDFYEASTVPPTTSLTQFRAESQNNFVTKPLDPTTEYFPLTSLSYLTSISYKVNKKNDATAPMDDIEILPTIRAKLENVVNNEKLQIFKAELPDTEENTTSKVSDKEAFDNIALQLVNHARSLDLLNKKKKEGKENPLEEKKATKYKRRNLYIPKSRRISGKEKANK</sequence>
<feature type="region of interest" description="Disordered" evidence="1">
    <location>
        <begin position="498"/>
        <end position="524"/>
    </location>
</feature>
<dbReference type="EMBL" id="JABFTP020000103">
    <property type="protein sequence ID" value="KAL3276377.1"/>
    <property type="molecule type" value="Genomic_DNA"/>
</dbReference>
<gene>
    <name evidence="2" type="ORF">HHI36_011761</name>
</gene>
<accession>A0ABD2NCL7</accession>
<proteinExistence type="predicted"/>
<reference evidence="2 3" key="1">
    <citation type="journal article" date="2021" name="BMC Biol.">
        <title>Horizontally acquired antibacterial genes associated with adaptive radiation of ladybird beetles.</title>
        <authorList>
            <person name="Li H.S."/>
            <person name="Tang X.F."/>
            <person name="Huang Y.H."/>
            <person name="Xu Z.Y."/>
            <person name="Chen M.L."/>
            <person name="Du X.Y."/>
            <person name="Qiu B.Y."/>
            <person name="Chen P.T."/>
            <person name="Zhang W."/>
            <person name="Slipinski A."/>
            <person name="Escalona H.E."/>
            <person name="Waterhouse R.M."/>
            <person name="Zwick A."/>
            <person name="Pang H."/>
        </authorList>
    </citation>
    <scope>NUCLEOTIDE SEQUENCE [LARGE SCALE GENOMIC DNA]</scope>
    <source>
        <strain evidence="2">SYSU2018</strain>
    </source>
</reference>
<name>A0ABD2NCL7_9CUCU</name>
<evidence type="ECO:0000313" key="3">
    <source>
        <dbReference type="Proteomes" id="UP001516400"/>
    </source>
</evidence>
<dbReference type="Proteomes" id="UP001516400">
    <property type="component" value="Unassembled WGS sequence"/>
</dbReference>
<feature type="compositionally biased region" description="Polar residues" evidence="1">
    <location>
        <begin position="501"/>
        <end position="524"/>
    </location>
</feature>
<comment type="caution">
    <text evidence="2">The sequence shown here is derived from an EMBL/GenBank/DDBJ whole genome shotgun (WGS) entry which is preliminary data.</text>
</comment>
<keyword evidence="3" id="KW-1185">Reference proteome</keyword>
<evidence type="ECO:0000256" key="1">
    <source>
        <dbReference type="SAM" id="MobiDB-lite"/>
    </source>
</evidence>
<feature type="compositionally biased region" description="Basic residues" evidence="1">
    <location>
        <begin position="1013"/>
        <end position="1028"/>
    </location>
</feature>
<protein>
    <submittedName>
        <fullName evidence="2">Uncharacterized protein</fullName>
    </submittedName>
</protein>
<evidence type="ECO:0000313" key="2">
    <source>
        <dbReference type="EMBL" id="KAL3276377.1"/>
    </source>
</evidence>